<proteinExistence type="predicted"/>
<name>A0A370Q833_9GAMM</name>
<dbReference type="RefSeq" id="WP_115460191.1">
    <property type="nucleotide sequence ID" value="NZ_QRAP01000013.1"/>
</dbReference>
<dbReference type="AlphaFoldDB" id="A0A370Q833"/>
<evidence type="ECO:0000313" key="1">
    <source>
        <dbReference type="EMBL" id="RDK84538.1"/>
    </source>
</evidence>
<protein>
    <submittedName>
        <fullName evidence="1">Uncharacterized protein DUF2799</fullName>
    </submittedName>
</protein>
<dbReference type="Proteomes" id="UP000254848">
    <property type="component" value="Unassembled WGS sequence"/>
</dbReference>
<dbReference type="OrthoDB" id="6433560at2"/>
<dbReference type="Pfam" id="PF10973">
    <property type="entry name" value="DUF2799"/>
    <property type="match status" value="1"/>
</dbReference>
<keyword evidence="2" id="KW-1185">Reference proteome</keyword>
<gene>
    <name evidence="1" type="ORF">C8D90_11311</name>
</gene>
<comment type="caution">
    <text evidence="1">The sequence shown here is derived from an EMBL/GenBank/DDBJ whole genome shotgun (WGS) entry which is preliminary data.</text>
</comment>
<reference evidence="1 2" key="1">
    <citation type="submission" date="2018-07" db="EMBL/GenBank/DDBJ databases">
        <title>Genomic Encyclopedia of Type Strains, Phase IV (KMG-IV): sequencing the most valuable type-strain genomes for metagenomic binning, comparative biology and taxonomic classification.</title>
        <authorList>
            <person name="Goeker M."/>
        </authorList>
    </citation>
    <scope>NUCLEOTIDE SEQUENCE [LARGE SCALE GENOMIC DNA]</scope>
    <source>
        <strain evidence="1 2">DSM 103736</strain>
    </source>
</reference>
<dbReference type="EMBL" id="QRAP01000013">
    <property type="protein sequence ID" value="RDK84538.1"/>
    <property type="molecule type" value="Genomic_DNA"/>
</dbReference>
<evidence type="ECO:0000313" key="2">
    <source>
        <dbReference type="Proteomes" id="UP000254848"/>
    </source>
</evidence>
<dbReference type="PROSITE" id="PS51257">
    <property type="entry name" value="PROKAR_LIPOPROTEIN"/>
    <property type="match status" value="1"/>
</dbReference>
<accession>A0A370Q833</accession>
<organism evidence="1 2">
    <name type="scientific">Enterobacillus tribolii</name>
    <dbReference type="NCBI Taxonomy" id="1487935"/>
    <lineage>
        <taxon>Bacteria</taxon>
        <taxon>Pseudomonadati</taxon>
        <taxon>Pseudomonadota</taxon>
        <taxon>Gammaproteobacteria</taxon>
        <taxon>Enterobacterales</taxon>
        <taxon>Hafniaceae</taxon>
        <taxon>Enterobacillus</taxon>
    </lineage>
</organism>
<sequence length="126" mass="14168">MDTGKKFLGIMLSALFLSACHSLPPESSGDDDKSVWFNIGREDAMHGYFIRDDAVLTEWYGISGSDTGRNDYIHGYIAGQNILCRPAEIRKRGASGENFPESCSAREDTEQLYQEWLHAADQHHKN</sequence>
<dbReference type="InterPro" id="IPR021242">
    <property type="entry name" value="DUF2799"/>
</dbReference>